<dbReference type="PATRIC" id="fig|218284.4.peg.791"/>
<dbReference type="AlphaFoldDB" id="A0A0P6WWL5"/>
<dbReference type="Pfam" id="PF10702">
    <property type="entry name" value="DUF2507"/>
    <property type="match status" value="1"/>
</dbReference>
<name>A0A0P6WWL5_9BACI</name>
<organism evidence="1 2">
    <name type="scientific">Rossellomorea vietnamensis</name>
    <dbReference type="NCBI Taxonomy" id="218284"/>
    <lineage>
        <taxon>Bacteria</taxon>
        <taxon>Bacillati</taxon>
        <taxon>Bacillota</taxon>
        <taxon>Bacilli</taxon>
        <taxon>Bacillales</taxon>
        <taxon>Bacillaceae</taxon>
        <taxon>Rossellomorea</taxon>
    </lineage>
</organism>
<dbReference type="InterPro" id="IPR024096">
    <property type="entry name" value="NO_sig/Golgi_transp_ligand-bd"/>
</dbReference>
<proteinExistence type="predicted"/>
<protein>
    <recommendedName>
        <fullName evidence="3">DUF2507 domain-containing protein</fullName>
    </recommendedName>
</protein>
<dbReference type="Proteomes" id="UP000050398">
    <property type="component" value="Unassembled WGS sequence"/>
</dbReference>
<sequence>MYLEQKREETHQPSVPIFGYEMLRDILIPDILGKHTPDILYWGGKQLARKFPLQSMEEISSFFNEAGWGTLTLLEQKRNEMTFELNGPVIERRLSLKTDVNFKLETGFIAEQVQLQRKCVAEAADELHKRSQSVKVVVRWDDKDRIE</sequence>
<accession>A0A0P6WWL5</accession>
<reference evidence="1 2" key="1">
    <citation type="submission" date="2015-08" db="EMBL/GenBank/DDBJ databases">
        <title>Draft Genome Sequence of Bacillus vietnamensis UCD-SED5.</title>
        <authorList>
            <person name="Lee R.D."/>
            <person name="Jospin G."/>
            <person name="Lang J.M."/>
            <person name="Coil D.A."/>
            <person name="Eisen J.A."/>
        </authorList>
    </citation>
    <scope>NUCLEOTIDE SEQUENCE [LARGE SCALE GENOMIC DNA]</scope>
    <source>
        <strain evidence="1 2">UCD-SED5</strain>
    </source>
</reference>
<dbReference type="InterPro" id="IPR019642">
    <property type="entry name" value="DUF2507"/>
</dbReference>
<dbReference type="Gene3D" id="3.30.1380.20">
    <property type="entry name" value="Trafficking protein particle complex subunit 3"/>
    <property type="match status" value="1"/>
</dbReference>
<dbReference type="eggNOG" id="COG1719">
    <property type="taxonomic scope" value="Bacteria"/>
</dbReference>
<evidence type="ECO:0008006" key="3">
    <source>
        <dbReference type="Google" id="ProtNLM"/>
    </source>
</evidence>
<gene>
    <name evidence="1" type="ORF">AM506_03740</name>
</gene>
<evidence type="ECO:0000313" key="2">
    <source>
        <dbReference type="Proteomes" id="UP000050398"/>
    </source>
</evidence>
<dbReference type="EMBL" id="LIXZ01000002">
    <property type="protein sequence ID" value="KPL60857.1"/>
    <property type="molecule type" value="Genomic_DNA"/>
</dbReference>
<dbReference type="SUPFAM" id="SSF111126">
    <property type="entry name" value="Ligand-binding domain in the NO signalling and Golgi transport"/>
    <property type="match status" value="1"/>
</dbReference>
<evidence type="ECO:0000313" key="1">
    <source>
        <dbReference type="EMBL" id="KPL60857.1"/>
    </source>
</evidence>
<comment type="caution">
    <text evidence="1">The sequence shown here is derived from an EMBL/GenBank/DDBJ whole genome shotgun (WGS) entry which is preliminary data.</text>
</comment>